<keyword evidence="2" id="KW-1185">Reference proteome</keyword>
<dbReference type="RefSeq" id="WP_170845082.1">
    <property type="nucleotide sequence ID" value="NZ_FNLO01000004.1"/>
</dbReference>
<name>A0A1H2PQ84_9BURK</name>
<evidence type="ECO:0000313" key="2">
    <source>
        <dbReference type="Proteomes" id="UP000243719"/>
    </source>
</evidence>
<dbReference type="InterPro" id="IPR021390">
    <property type="entry name" value="DUF3025"/>
</dbReference>
<dbReference type="EMBL" id="FNLO01000004">
    <property type="protein sequence ID" value="SDV48143.1"/>
    <property type="molecule type" value="Genomic_DNA"/>
</dbReference>
<dbReference type="AlphaFoldDB" id="A0A1H2PQ84"/>
<organism evidence="1 2">
    <name type="scientific">Chitinasiproducens palmae</name>
    <dbReference type="NCBI Taxonomy" id="1770053"/>
    <lineage>
        <taxon>Bacteria</taxon>
        <taxon>Pseudomonadati</taxon>
        <taxon>Pseudomonadota</taxon>
        <taxon>Betaproteobacteria</taxon>
        <taxon>Burkholderiales</taxon>
        <taxon>Burkholderiaceae</taxon>
        <taxon>Chitinasiproducens</taxon>
    </lineage>
</organism>
<accession>A0A1H2PQ84</accession>
<proteinExistence type="predicted"/>
<dbReference type="Proteomes" id="UP000243719">
    <property type="component" value="Unassembled WGS sequence"/>
</dbReference>
<reference evidence="2" key="1">
    <citation type="submission" date="2016-09" db="EMBL/GenBank/DDBJ databases">
        <authorList>
            <person name="Varghese N."/>
            <person name="Submissions S."/>
        </authorList>
    </citation>
    <scope>NUCLEOTIDE SEQUENCE [LARGE SCALE GENOMIC DNA]</scope>
    <source>
        <strain evidence="2">JS23</strain>
    </source>
</reference>
<evidence type="ECO:0008006" key="3">
    <source>
        <dbReference type="Google" id="ProtNLM"/>
    </source>
</evidence>
<dbReference type="Pfam" id="PF11227">
    <property type="entry name" value="DUF3025"/>
    <property type="match status" value="1"/>
</dbReference>
<protein>
    <recommendedName>
        <fullName evidence="3">DUF3025 domain-containing protein</fullName>
    </recommendedName>
</protein>
<evidence type="ECO:0000313" key="1">
    <source>
        <dbReference type="EMBL" id="SDV48143.1"/>
    </source>
</evidence>
<gene>
    <name evidence="1" type="ORF">SAMN05216551_104194</name>
</gene>
<sequence>MRGAAGAEQRQAAALAAALDAIDWHDPALRVHQARASVWRDSLRDGAAGWFACLNAAAVQAGLRTATSCPLRFVPQAALPPGRAYEAHIAATGEVPTRLNLHDTFGALAWFLWPRSKAAMNAAQASAIANAAAATAASASRGSLRDALTLLDENGLVFAHADDDARAALAGHDWSRLFAAGSEWWQTRIAVFVVGHALMEKRVAPYKALTAHAAALAMPSAFFALPLERQQRVVDCALADAIGGTPGGATGGMTGGTRIARPRDLLPLPVSGMPGWWPDNDEAGFYDDVTVFRPLRRAD</sequence>
<dbReference type="STRING" id="1770053.SAMN05216551_104194"/>